<dbReference type="InterPro" id="IPR038607">
    <property type="entry name" value="PhoD-like_sf"/>
</dbReference>
<evidence type="ECO:0000313" key="2">
    <source>
        <dbReference type="Proteomes" id="UP000315303"/>
    </source>
</evidence>
<sequence>MVADILAGPILRRLTEQQLVLWWVSPYQVSGDFHCYIDDKQVLSVSLSPESVTTFRAGEKAYVHLLDIAIDLPAETYIEYDLLLKGETESEVKRLADMNPNLCYPGKNRPSFIIQDRINNLLHGSCRNPHHPSADSLLAGDEKVAKTLHDRQERPALLMMSGDQIYADHVAGSMLFAIHQVIALLGLNHESFTGSDLKDSEQLYQMSEQYFHRENILPQSKLASSWYKPNASQAIFTSTYAHNHLMTFAESFAMYLLVWSPSLWQHIKLEGFTVDAKNQALHQQEVSALKQFIAGLAKVQRLLAHIPCYMIFDDHDVTDDWNLTAQWEQAAYQDPLAKRIIGNTLMAYWLCQGWGNDPIRFKGDFWQKADAYQKTPKIEQHDDFIDYLYDFSHWQYTLDSNPKLVVIDSRTRRWRSEHALDDPSGLMDWEAMCELQQELIGQQAIILVSPAPIFGVKVIETIQRVATLLGHPLAVDAENWMAHPGSASTMLNIFKHPKTPQHFVILSGDVHYSFAYDVELRFRHFSPKIWQITSSGIKNQFPQPLISILDKLNRWFYGPYSPLNFFTKRRSMKITARKIQGMGHKRLIEKSGLGYVELNDDGSPKYICDLHCDGSKTEFSESSEEMLP</sequence>
<dbReference type="PANTHER" id="PTHR37031">
    <property type="entry name" value="METALLOPHOSPHATASE BINDING DOMAIN PROTEIN"/>
    <property type="match status" value="1"/>
</dbReference>
<dbReference type="PANTHER" id="PTHR37031:SF2">
    <property type="entry name" value="PHOD-LIKE PHOSPHATASE METALLOPHOSPHATASE DOMAIN-CONTAINING PROTEIN"/>
    <property type="match status" value="1"/>
</dbReference>
<dbReference type="EMBL" id="SAWY01000005">
    <property type="protein sequence ID" value="TPH18031.1"/>
    <property type="molecule type" value="Genomic_DNA"/>
</dbReference>
<dbReference type="Proteomes" id="UP000315303">
    <property type="component" value="Unassembled WGS sequence"/>
</dbReference>
<keyword evidence="2" id="KW-1185">Reference proteome</keyword>
<gene>
    <name evidence="1" type="ORF">EPA86_02640</name>
</gene>
<dbReference type="Gene3D" id="3.60.21.70">
    <property type="entry name" value="PhoD-like phosphatase"/>
    <property type="match status" value="1"/>
</dbReference>
<dbReference type="CDD" id="cd07389">
    <property type="entry name" value="MPP_PhoD"/>
    <property type="match status" value="1"/>
</dbReference>
<organism evidence="1 2">
    <name type="scientific">Litorilituus lipolyticus</name>
    <dbReference type="NCBI Taxonomy" id="2491017"/>
    <lineage>
        <taxon>Bacteria</taxon>
        <taxon>Pseudomonadati</taxon>
        <taxon>Pseudomonadota</taxon>
        <taxon>Gammaproteobacteria</taxon>
        <taxon>Alteromonadales</taxon>
        <taxon>Colwelliaceae</taxon>
        <taxon>Litorilituus</taxon>
    </lineage>
</organism>
<dbReference type="InterPro" id="IPR018946">
    <property type="entry name" value="PhoD-like_MPP"/>
</dbReference>
<dbReference type="InterPro" id="IPR029052">
    <property type="entry name" value="Metallo-depent_PP-like"/>
</dbReference>
<comment type="caution">
    <text evidence="1">The sequence shown here is derived from an EMBL/GenBank/DDBJ whole genome shotgun (WGS) entry which is preliminary data.</text>
</comment>
<reference evidence="1 2" key="1">
    <citation type="submission" date="2019-01" db="EMBL/GenBank/DDBJ databases">
        <title>Litorilituus lipolytica sp. nov., isolated from intertidal sand of the Yellow Sea in China.</title>
        <authorList>
            <person name="Liu A."/>
        </authorList>
    </citation>
    <scope>NUCLEOTIDE SEQUENCE [LARGE SCALE GENOMIC DNA]</scope>
    <source>
        <strain evidence="1 2">RZ04</strain>
    </source>
</reference>
<protein>
    <submittedName>
        <fullName evidence="1">Alkaline phosphatase family protein</fullName>
    </submittedName>
</protein>
<dbReference type="SUPFAM" id="SSF56300">
    <property type="entry name" value="Metallo-dependent phosphatases"/>
    <property type="match status" value="1"/>
</dbReference>
<proteinExistence type="predicted"/>
<dbReference type="RefSeq" id="WP_140601617.1">
    <property type="nucleotide sequence ID" value="NZ_SAWY01000005.1"/>
</dbReference>
<dbReference type="OrthoDB" id="9795624at2"/>
<accession>A0A502L6T6</accession>
<dbReference type="AlphaFoldDB" id="A0A502L6T6"/>
<name>A0A502L6T6_9GAMM</name>
<evidence type="ECO:0000313" key="1">
    <source>
        <dbReference type="EMBL" id="TPH18031.1"/>
    </source>
</evidence>